<dbReference type="FunFam" id="3.30.1490.20:FF:000004">
    <property type="entry name" value="Succinate--CoA ligase [ADP-forming] subunit beta, mitochondrial"/>
    <property type="match status" value="1"/>
</dbReference>
<dbReference type="AlphaFoldDB" id="A0A7S4KUM1"/>
<comment type="subunit">
    <text evidence="9">Heterodimer of an alpha and a beta subunit. The beta subunit determines specificity for GTP.</text>
</comment>
<feature type="binding site" evidence="10">
    <location>
        <position position="321"/>
    </location>
    <ligand>
        <name>substrate</name>
        <note>ligand shared with subunit alpha</note>
    </ligand>
</feature>
<evidence type="ECO:0000256" key="1">
    <source>
        <dbReference type="ARBA" id="ARBA00005064"/>
    </source>
</evidence>
<proteinExistence type="inferred from homology"/>
<evidence type="ECO:0000256" key="10">
    <source>
        <dbReference type="HAMAP-Rule" id="MF_03219"/>
    </source>
</evidence>
<dbReference type="GO" id="GO:0006099">
    <property type="term" value="P:tricarboxylic acid cycle"/>
    <property type="evidence" value="ECO:0007669"/>
    <property type="project" value="UniProtKB-UniRule"/>
</dbReference>
<dbReference type="PROSITE" id="PS01217">
    <property type="entry name" value="SUCCINYL_COA_LIG_3"/>
    <property type="match status" value="1"/>
</dbReference>
<dbReference type="EMBL" id="HBKR01017494">
    <property type="protein sequence ID" value="CAE2305931.1"/>
    <property type="molecule type" value="Transcribed_RNA"/>
</dbReference>
<dbReference type="GO" id="GO:0006104">
    <property type="term" value="P:succinyl-CoA metabolic process"/>
    <property type="evidence" value="ECO:0007669"/>
    <property type="project" value="TreeGrafter"/>
</dbReference>
<dbReference type="NCBIfam" id="NF001913">
    <property type="entry name" value="PRK00696.1"/>
    <property type="match status" value="1"/>
</dbReference>
<accession>A0A7S4KUM1</accession>
<keyword evidence="5 10" id="KW-0547">Nucleotide-binding</keyword>
<dbReference type="UniPathway" id="UPA00223">
    <property type="reaction ID" value="UER00999"/>
</dbReference>
<keyword evidence="4 10" id="KW-0479">Metal-binding</keyword>
<dbReference type="PANTHER" id="PTHR11815">
    <property type="entry name" value="SUCCINYL-COA SYNTHETASE BETA CHAIN"/>
    <property type="match status" value="1"/>
</dbReference>
<dbReference type="PROSITE" id="PS50975">
    <property type="entry name" value="ATP_GRASP"/>
    <property type="match status" value="1"/>
</dbReference>
<feature type="binding site" evidence="10">
    <location>
        <begin position="378"/>
        <end position="380"/>
    </location>
    <ligand>
        <name>substrate</name>
        <note>ligand shared with subunit alpha</note>
    </ligand>
</feature>
<feature type="binding site" evidence="10">
    <location>
        <position position="270"/>
    </location>
    <ligand>
        <name>Mg(2+)</name>
        <dbReference type="ChEBI" id="CHEBI:18420"/>
    </ligand>
</feature>
<evidence type="ECO:0000256" key="3">
    <source>
        <dbReference type="ARBA" id="ARBA00022598"/>
    </source>
</evidence>
<dbReference type="PIRSF" id="PIRSF001554">
    <property type="entry name" value="SucCS_beta"/>
    <property type="match status" value="1"/>
</dbReference>
<feature type="domain" description="ATP-grasp" evidence="12">
    <location>
        <begin position="55"/>
        <end position="284"/>
    </location>
</feature>
<keyword evidence="2 10" id="KW-0816">Tricarboxylic acid cycle</keyword>
<evidence type="ECO:0000313" key="13">
    <source>
        <dbReference type="EMBL" id="CAE2305931.1"/>
    </source>
</evidence>
<keyword evidence="7 10" id="KW-0460">Magnesium</keyword>
<dbReference type="GO" id="GO:0042709">
    <property type="term" value="C:succinate-CoA ligase complex"/>
    <property type="evidence" value="ECO:0007669"/>
    <property type="project" value="TreeGrafter"/>
</dbReference>
<evidence type="ECO:0000256" key="4">
    <source>
        <dbReference type="ARBA" id="ARBA00022723"/>
    </source>
</evidence>
<dbReference type="SUPFAM" id="SSF52210">
    <property type="entry name" value="Succinyl-CoA synthetase domains"/>
    <property type="match status" value="1"/>
</dbReference>
<organism evidence="13">
    <name type="scientific">Paramoeba aestuarina</name>
    <dbReference type="NCBI Taxonomy" id="180227"/>
    <lineage>
        <taxon>Eukaryota</taxon>
        <taxon>Amoebozoa</taxon>
        <taxon>Discosea</taxon>
        <taxon>Flabellinia</taxon>
        <taxon>Dactylopodida</taxon>
        <taxon>Paramoebidae</taxon>
        <taxon>Paramoeba</taxon>
    </lineage>
</organism>
<dbReference type="Gene3D" id="3.40.50.261">
    <property type="entry name" value="Succinyl-CoA synthetase domains"/>
    <property type="match status" value="1"/>
</dbReference>
<comment type="function">
    <text evidence="10">Succinyl-CoA synthetase functions in the citric acid cycle (TCA), coupling the hydrolysis of succinyl-CoA to the synthesis of ATP and thus represents the only step of substrate-level phosphorylation in the TCA. The beta subunit provides nucleotide specificity of the enzyme and binds the substrate succinate, while the binding sites for coenzyme A and phosphate are found in the alpha subunit.</text>
</comment>
<protein>
    <recommendedName>
        <fullName evidence="10">Succinate--CoA ligase [ADP-forming] subunit beta, mitochondrial</fullName>
        <ecNumber evidence="10">6.2.1.5</ecNumber>
    </recommendedName>
    <alternativeName>
        <fullName evidence="10">Succinyl-CoA synthetase beta chain</fullName>
        <shortName evidence="10">SCS-beta</shortName>
    </alternativeName>
</protein>
<feature type="binding site" evidence="10">
    <location>
        <begin position="99"/>
        <end position="101"/>
    </location>
    <ligand>
        <name>ATP</name>
        <dbReference type="ChEBI" id="CHEBI:30616"/>
    </ligand>
</feature>
<dbReference type="InterPro" id="IPR013815">
    <property type="entry name" value="ATP_grasp_subdomain_1"/>
</dbReference>
<dbReference type="HAMAP" id="MF_00558">
    <property type="entry name" value="Succ_CoA_beta"/>
    <property type="match status" value="1"/>
</dbReference>
<dbReference type="GO" id="GO:0005739">
    <property type="term" value="C:mitochondrion"/>
    <property type="evidence" value="ECO:0007669"/>
    <property type="project" value="UniProtKB-SubCell"/>
</dbReference>
<comment type="similarity">
    <text evidence="10 11">Belongs to the succinate/malate CoA ligase beta subunit family.</text>
</comment>
<comment type="pathway">
    <text evidence="1 10">Carbohydrate metabolism; tricarboxylic acid cycle; succinate from succinyl-CoA (ligase route): step 1/1.</text>
</comment>
<comment type="catalytic activity">
    <reaction evidence="10">
        <text>succinate + ATP + CoA = succinyl-CoA + ADP + phosphate</text>
        <dbReference type="Rhea" id="RHEA:17661"/>
        <dbReference type="ChEBI" id="CHEBI:30031"/>
        <dbReference type="ChEBI" id="CHEBI:30616"/>
        <dbReference type="ChEBI" id="CHEBI:43474"/>
        <dbReference type="ChEBI" id="CHEBI:57287"/>
        <dbReference type="ChEBI" id="CHEBI:57292"/>
        <dbReference type="ChEBI" id="CHEBI:456216"/>
        <dbReference type="EC" id="6.2.1.5"/>
    </reaction>
</comment>
<keyword evidence="3 10" id="KW-0436">Ligase</keyword>
<dbReference type="FunFam" id="3.30.470.20:FF:000002">
    <property type="entry name" value="Succinate--CoA ligase [ADP-forming] subunit beta"/>
    <property type="match status" value="1"/>
</dbReference>
<dbReference type="InterPro" id="IPR013650">
    <property type="entry name" value="ATP-grasp_succ-CoA_synth-type"/>
</dbReference>
<dbReference type="InterPro" id="IPR005811">
    <property type="entry name" value="SUCC_ACL_C"/>
</dbReference>
<keyword evidence="6 10" id="KW-0067">ATP-binding</keyword>
<dbReference type="GO" id="GO:0004775">
    <property type="term" value="F:succinate-CoA ligase (ADP-forming) activity"/>
    <property type="evidence" value="ECO:0007669"/>
    <property type="project" value="UniProtKB-UniRule"/>
</dbReference>
<dbReference type="NCBIfam" id="TIGR01016">
    <property type="entry name" value="sucCoAbeta"/>
    <property type="match status" value="1"/>
</dbReference>
<sequence>MAFLSRGFSVLARPQTLSRWSQVASPTSSLIQMTPQTQSHLTFQRNLNIHEYQSQNLLRKYGVAVPDGGVGHSPSEAAQVARDLKVDDVVVKAQVLAGGRGKGHFDDGFQGGVHLCKVDEVESFASKMIGKKLITKQTGEEGKPCNSVLVAKRFSVAREMYVAILLDRETSSVVVVGSPAGGMNIEEVAEQTPEKIHKLFLDIEALSDVNSIPQEKLNEMARNLGLEGDLVQKGADQLRNLIRMFVDVDSTMLEINPLIETKEGELLFADAKVNVDDNAAFRQKDVFDLRDFSQEDSREVEASKFDLNYIGLQGNIGCLVNGAGLAMATMDIIKLKGGAPANFLDIGGSANEAQVCASLRILMDDPSVKAILINVFGGIMKCDVIASGLLNAVRELDLKVPLIVRLKGTNVDIAKDLIEKSGLPIITASDISDAAEKAVAALPSS</sequence>
<keyword evidence="8" id="KW-0809">Transit peptide</keyword>
<feature type="binding site" evidence="10">
    <location>
        <position position="256"/>
    </location>
    <ligand>
        <name>Mg(2+)</name>
        <dbReference type="ChEBI" id="CHEBI:18420"/>
    </ligand>
</feature>
<keyword evidence="10" id="KW-0496">Mitochondrion</keyword>
<evidence type="ECO:0000256" key="6">
    <source>
        <dbReference type="ARBA" id="ARBA00022840"/>
    </source>
</evidence>
<dbReference type="InterPro" id="IPR017866">
    <property type="entry name" value="Succ-CoA_synthase_bsu_CS"/>
</dbReference>
<reference evidence="13" key="1">
    <citation type="submission" date="2021-01" db="EMBL/GenBank/DDBJ databases">
        <authorList>
            <person name="Corre E."/>
            <person name="Pelletier E."/>
            <person name="Niang G."/>
            <person name="Scheremetjew M."/>
            <person name="Finn R."/>
            <person name="Kale V."/>
            <person name="Holt S."/>
            <person name="Cochrane G."/>
            <person name="Meng A."/>
            <person name="Brown T."/>
            <person name="Cohen L."/>
        </authorList>
    </citation>
    <scope>NUCLEOTIDE SEQUENCE</scope>
    <source>
        <strain evidence="13">SoJaBio B1-5/56/2</strain>
    </source>
</reference>
<feature type="binding site" evidence="10">
    <location>
        <position position="159"/>
    </location>
    <ligand>
        <name>ATP</name>
        <dbReference type="ChEBI" id="CHEBI:30616"/>
    </ligand>
</feature>
<dbReference type="Gene3D" id="3.30.470.20">
    <property type="entry name" value="ATP-grasp fold, B domain"/>
    <property type="match status" value="1"/>
</dbReference>
<evidence type="ECO:0000256" key="7">
    <source>
        <dbReference type="ARBA" id="ARBA00022842"/>
    </source>
</evidence>
<comment type="subcellular location">
    <subcellularLocation>
        <location evidence="10">Mitochondrion</location>
    </subcellularLocation>
</comment>
<dbReference type="GO" id="GO:0005524">
    <property type="term" value="F:ATP binding"/>
    <property type="evidence" value="ECO:0007669"/>
    <property type="project" value="UniProtKB-UniRule"/>
</dbReference>
<dbReference type="InterPro" id="IPR016102">
    <property type="entry name" value="Succinyl-CoA_synth-like"/>
</dbReference>
<dbReference type="EC" id="6.2.1.5" evidence="10"/>
<dbReference type="Pfam" id="PF00549">
    <property type="entry name" value="Ligase_CoA"/>
    <property type="match status" value="1"/>
</dbReference>
<name>A0A7S4KUM1_9EUKA</name>
<dbReference type="GO" id="GO:0000287">
    <property type="term" value="F:magnesium ion binding"/>
    <property type="evidence" value="ECO:0007669"/>
    <property type="project" value="UniProtKB-UniRule"/>
</dbReference>
<dbReference type="SUPFAM" id="SSF56059">
    <property type="entry name" value="Glutathione synthetase ATP-binding domain-like"/>
    <property type="match status" value="1"/>
</dbReference>
<dbReference type="Pfam" id="PF08442">
    <property type="entry name" value="ATP-grasp_2"/>
    <property type="match status" value="1"/>
</dbReference>
<dbReference type="Gene3D" id="3.30.1490.20">
    <property type="entry name" value="ATP-grasp fold, A domain"/>
    <property type="match status" value="1"/>
</dbReference>
<dbReference type="FunFam" id="3.40.50.261:FF:000001">
    <property type="entry name" value="Succinate--CoA ligase [ADP-forming] subunit beta"/>
    <property type="match status" value="1"/>
</dbReference>
<dbReference type="InterPro" id="IPR011761">
    <property type="entry name" value="ATP-grasp"/>
</dbReference>
<evidence type="ECO:0000256" key="2">
    <source>
        <dbReference type="ARBA" id="ARBA00022532"/>
    </source>
</evidence>
<evidence type="ECO:0000256" key="8">
    <source>
        <dbReference type="ARBA" id="ARBA00022946"/>
    </source>
</evidence>
<gene>
    <name evidence="13" type="ORF">NAES01612_LOCUS11567</name>
</gene>
<comment type="cofactor">
    <cofactor evidence="10">
        <name>Mg(2+)</name>
        <dbReference type="ChEBI" id="CHEBI:18420"/>
    </cofactor>
    <text evidence="10">Binds 1 Mg(2+) ion per subunit.</text>
</comment>
<evidence type="ECO:0000256" key="11">
    <source>
        <dbReference type="RuleBase" id="RU361258"/>
    </source>
</evidence>
<evidence type="ECO:0000256" key="5">
    <source>
        <dbReference type="ARBA" id="ARBA00022741"/>
    </source>
</evidence>
<feature type="binding site" evidence="10">
    <location>
        <position position="92"/>
    </location>
    <ligand>
        <name>ATP</name>
        <dbReference type="ChEBI" id="CHEBI:30616"/>
    </ligand>
</feature>
<dbReference type="PANTHER" id="PTHR11815:SF1">
    <property type="entry name" value="SUCCINATE--COA LIGASE [ADP-FORMING] SUBUNIT BETA, MITOCHONDRIAL"/>
    <property type="match status" value="1"/>
</dbReference>
<dbReference type="InterPro" id="IPR005809">
    <property type="entry name" value="Succ_CoA_ligase-like_bsu"/>
</dbReference>
<evidence type="ECO:0000256" key="9">
    <source>
        <dbReference type="ARBA" id="ARBA00063570"/>
    </source>
</evidence>
<evidence type="ECO:0000259" key="12">
    <source>
        <dbReference type="PROSITE" id="PS50975"/>
    </source>
</evidence>